<dbReference type="SUPFAM" id="SSF55874">
    <property type="entry name" value="ATPase domain of HSP90 chaperone/DNA topoisomerase II/histidine kinase"/>
    <property type="match status" value="1"/>
</dbReference>
<comment type="catalytic activity">
    <reaction evidence="1">
        <text>ATP + protein L-histidine = ADP + protein N-phospho-L-histidine.</text>
        <dbReference type="EC" id="2.7.13.3"/>
    </reaction>
</comment>
<dbReference type="InterPro" id="IPR001789">
    <property type="entry name" value="Sig_transdc_resp-reg_receiver"/>
</dbReference>
<dbReference type="Pfam" id="PF02518">
    <property type="entry name" value="HATPase_c"/>
    <property type="match status" value="1"/>
</dbReference>
<dbReference type="PROSITE" id="PS50109">
    <property type="entry name" value="HIS_KIN"/>
    <property type="match status" value="1"/>
</dbReference>
<accession>A0A1I4WJY9</accession>
<keyword evidence="3 6" id="KW-0597">Phosphoprotein</keyword>
<gene>
    <name evidence="10" type="ORF">SAMN05660284_00638</name>
</gene>
<dbReference type="PANTHER" id="PTHR43047">
    <property type="entry name" value="TWO-COMPONENT HISTIDINE PROTEIN KINASE"/>
    <property type="match status" value="1"/>
</dbReference>
<dbReference type="SUPFAM" id="SSF55785">
    <property type="entry name" value="PYP-like sensor domain (PAS domain)"/>
    <property type="match status" value="2"/>
</dbReference>
<keyword evidence="11" id="KW-1185">Reference proteome</keyword>
<dbReference type="PROSITE" id="PS50110">
    <property type="entry name" value="RESPONSE_REGULATORY"/>
    <property type="match status" value="1"/>
</dbReference>
<dbReference type="Gene3D" id="1.10.287.130">
    <property type="match status" value="1"/>
</dbReference>
<dbReference type="GO" id="GO:0009927">
    <property type="term" value="F:histidine phosphotransfer kinase activity"/>
    <property type="evidence" value="ECO:0007669"/>
    <property type="project" value="TreeGrafter"/>
</dbReference>
<evidence type="ECO:0000259" key="9">
    <source>
        <dbReference type="PROSITE" id="PS50112"/>
    </source>
</evidence>
<dbReference type="SUPFAM" id="SSF47384">
    <property type="entry name" value="Homodimeric domain of signal transducing histidine kinase"/>
    <property type="match status" value="1"/>
</dbReference>
<dbReference type="SMART" id="SM00388">
    <property type="entry name" value="HisKA"/>
    <property type="match status" value="1"/>
</dbReference>
<evidence type="ECO:0000259" key="7">
    <source>
        <dbReference type="PROSITE" id="PS50109"/>
    </source>
</evidence>
<dbReference type="AlphaFoldDB" id="A0A1I4WJY9"/>
<dbReference type="Gene3D" id="3.40.50.2300">
    <property type="match status" value="1"/>
</dbReference>
<dbReference type="NCBIfam" id="TIGR00229">
    <property type="entry name" value="sensory_box"/>
    <property type="match status" value="1"/>
</dbReference>
<dbReference type="SMART" id="SM00387">
    <property type="entry name" value="HATPase_c"/>
    <property type="match status" value="1"/>
</dbReference>
<dbReference type="EMBL" id="FOVE01000003">
    <property type="protein sequence ID" value="SFN13536.1"/>
    <property type="molecule type" value="Genomic_DNA"/>
</dbReference>
<sequence>MNPLAELLLNACAETVIAVDAETLTIVSANKQVENMLGYAVNDLIGRPIADIEVGLQDMFFWEEVKNGTRQERHAVEGEYRHRSGNLIAVQKTVRLVDMQGKQVFVLSVHDITATKQMEDETARTASLLAATLESTMDGILVTGLSGGVRHFNHRFAEMWRLPMALFGEEDEPRVLKHLLHQLADPTHFREWFENMLSRPQAEGSIECRLLDGRVYSLSSKPQRLRERPIGRVFSFHDITSLKATEAQLIAARDAAQAASRAKSEFLSHMSHELRTPLNAILGFGKVLEDELEGPPHTIAEHIGKAGKHLLDLINEVLDLASIEAGKMRIQPTAVDLASLIEDCASLVEPLARSRQISLHVTPLEHNRFLVRADARRLKQMALNLLSNAIKYNRDNGRVDITVTAQGDNNWRLNVIDTGIGIDESDLSRLFLPFNRFGERQLEAEGAGIGLAFTRKLARLMDGNVGVESQVGIGSRFWIDLPCAQFEHAAEPVMQKTPLLAGAVSPGKSATLLYIEDDPLSQKLLSTVLSRKRPFYRILTADSGNDGVALARETRPDVILLDQQLPDGMGADFFQALKNQPETQNTPVIALSGNAQPEEVRTVLESGYVAYLVKPLQIDTALTAIDNAIPEKKS</sequence>
<dbReference type="OrthoDB" id="5437527at2"/>
<dbReference type="Pfam" id="PF13426">
    <property type="entry name" value="PAS_9"/>
    <property type="match status" value="1"/>
</dbReference>
<dbReference type="InterPro" id="IPR003594">
    <property type="entry name" value="HATPase_dom"/>
</dbReference>
<dbReference type="Pfam" id="PF00072">
    <property type="entry name" value="Response_reg"/>
    <property type="match status" value="1"/>
</dbReference>
<feature type="modified residue" description="4-aspartylphosphate" evidence="6">
    <location>
        <position position="562"/>
    </location>
</feature>
<organism evidence="10 11">
    <name type="scientific">Formivibrio citricus</name>
    <dbReference type="NCBI Taxonomy" id="83765"/>
    <lineage>
        <taxon>Bacteria</taxon>
        <taxon>Pseudomonadati</taxon>
        <taxon>Pseudomonadota</taxon>
        <taxon>Betaproteobacteria</taxon>
        <taxon>Neisseriales</taxon>
        <taxon>Chitinibacteraceae</taxon>
        <taxon>Formivibrio</taxon>
    </lineage>
</organism>
<dbReference type="EC" id="2.7.13.3" evidence="2"/>
<name>A0A1I4WJY9_9NEIS</name>
<dbReference type="SUPFAM" id="SSF52172">
    <property type="entry name" value="CheY-like"/>
    <property type="match status" value="1"/>
</dbReference>
<evidence type="ECO:0000259" key="8">
    <source>
        <dbReference type="PROSITE" id="PS50110"/>
    </source>
</evidence>
<dbReference type="CDD" id="cd00130">
    <property type="entry name" value="PAS"/>
    <property type="match status" value="1"/>
</dbReference>
<dbReference type="PANTHER" id="PTHR43047:SF72">
    <property type="entry name" value="OSMOSENSING HISTIDINE PROTEIN KINASE SLN1"/>
    <property type="match status" value="1"/>
</dbReference>
<dbReference type="SMART" id="SM00448">
    <property type="entry name" value="REC"/>
    <property type="match status" value="1"/>
</dbReference>
<dbReference type="InterPro" id="IPR000014">
    <property type="entry name" value="PAS"/>
</dbReference>
<keyword evidence="4" id="KW-0808">Transferase</keyword>
<evidence type="ECO:0000256" key="3">
    <source>
        <dbReference type="ARBA" id="ARBA00022553"/>
    </source>
</evidence>
<dbReference type="PROSITE" id="PS50112">
    <property type="entry name" value="PAS"/>
    <property type="match status" value="1"/>
</dbReference>
<reference evidence="11" key="1">
    <citation type="submission" date="2016-10" db="EMBL/GenBank/DDBJ databases">
        <authorList>
            <person name="Varghese N."/>
            <person name="Submissions S."/>
        </authorList>
    </citation>
    <scope>NUCLEOTIDE SEQUENCE [LARGE SCALE GENOMIC DNA]</scope>
    <source>
        <strain evidence="11">DSM 6150</strain>
    </source>
</reference>
<protein>
    <recommendedName>
        <fullName evidence="2">histidine kinase</fullName>
        <ecNumber evidence="2">2.7.13.3</ecNumber>
    </recommendedName>
</protein>
<dbReference type="Pfam" id="PF00512">
    <property type="entry name" value="HisKA"/>
    <property type="match status" value="1"/>
</dbReference>
<evidence type="ECO:0000313" key="11">
    <source>
        <dbReference type="Proteomes" id="UP000242869"/>
    </source>
</evidence>
<dbReference type="Gene3D" id="3.30.565.10">
    <property type="entry name" value="Histidine kinase-like ATPase, C-terminal domain"/>
    <property type="match status" value="1"/>
</dbReference>
<dbReference type="RefSeq" id="WP_091191272.1">
    <property type="nucleotide sequence ID" value="NZ_FOVE01000003.1"/>
</dbReference>
<dbReference type="InterPro" id="IPR003661">
    <property type="entry name" value="HisK_dim/P_dom"/>
</dbReference>
<feature type="domain" description="Response regulatory" evidence="8">
    <location>
        <begin position="511"/>
        <end position="629"/>
    </location>
</feature>
<evidence type="ECO:0000256" key="4">
    <source>
        <dbReference type="ARBA" id="ARBA00022679"/>
    </source>
</evidence>
<dbReference type="CDD" id="cd00082">
    <property type="entry name" value="HisKA"/>
    <property type="match status" value="1"/>
</dbReference>
<dbReference type="InterPro" id="IPR004358">
    <property type="entry name" value="Sig_transdc_His_kin-like_C"/>
</dbReference>
<evidence type="ECO:0000256" key="6">
    <source>
        <dbReference type="PROSITE-ProRule" id="PRU00169"/>
    </source>
</evidence>
<dbReference type="InterPro" id="IPR036097">
    <property type="entry name" value="HisK_dim/P_sf"/>
</dbReference>
<keyword evidence="5" id="KW-0418">Kinase</keyword>
<dbReference type="Proteomes" id="UP000242869">
    <property type="component" value="Unassembled WGS sequence"/>
</dbReference>
<dbReference type="InterPro" id="IPR005467">
    <property type="entry name" value="His_kinase_dom"/>
</dbReference>
<dbReference type="GO" id="GO:0005886">
    <property type="term" value="C:plasma membrane"/>
    <property type="evidence" value="ECO:0007669"/>
    <property type="project" value="TreeGrafter"/>
</dbReference>
<evidence type="ECO:0000313" key="10">
    <source>
        <dbReference type="EMBL" id="SFN13536.1"/>
    </source>
</evidence>
<feature type="domain" description="PAS" evidence="9">
    <location>
        <begin position="8"/>
        <end position="79"/>
    </location>
</feature>
<dbReference type="SMART" id="SM00091">
    <property type="entry name" value="PAS"/>
    <property type="match status" value="2"/>
</dbReference>
<dbReference type="InterPro" id="IPR035965">
    <property type="entry name" value="PAS-like_dom_sf"/>
</dbReference>
<dbReference type="PRINTS" id="PR00344">
    <property type="entry name" value="BCTRLSENSOR"/>
</dbReference>
<evidence type="ECO:0000256" key="5">
    <source>
        <dbReference type="ARBA" id="ARBA00022777"/>
    </source>
</evidence>
<dbReference type="Pfam" id="PF13188">
    <property type="entry name" value="PAS_8"/>
    <property type="match status" value="1"/>
</dbReference>
<proteinExistence type="predicted"/>
<dbReference type="InterPro" id="IPR036890">
    <property type="entry name" value="HATPase_C_sf"/>
</dbReference>
<dbReference type="STRING" id="83765.SAMN05660284_00638"/>
<dbReference type="Gene3D" id="3.30.450.20">
    <property type="entry name" value="PAS domain"/>
    <property type="match status" value="2"/>
</dbReference>
<dbReference type="InterPro" id="IPR011006">
    <property type="entry name" value="CheY-like_superfamily"/>
</dbReference>
<dbReference type="GO" id="GO:0000155">
    <property type="term" value="F:phosphorelay sensor kinase activity"/>
    <property type="evidence" value="ECO:0007669"/>
    <property type="project" value="InterPro"/>
</dbReference>
<dbReference type="CDD" id="cd00156">
    <property type="entry name" value="REC"/>
    <property type="match status" value="1"/>
</dbReference>
<evidence type="ECO:0000256" key="2">
    <source>
        <dbReference type="ARBA" id="ARBA00012438"/>
    </source>
</evidence>
<evidence type="ECO:0000256" key="1">
    <source>
        <dbReference type="ARBA" id="ARBA00000085"/>
    </source>
</evidence>
<feature type="domain" description="Histidine kinase" evidence="7">
    <location>
        <begin position="269"/>
        <end position="485"/>
    </location>
</feature>